<dbReference type="InterPro" id="IPR037104">
    <property type="entry name" value="Annexin_sf"/>
</dbReference>
<dbReference type="Gene3D" id="1.10.220.10">
    <property type="entry name" value="Annexin"/>
    <property type="match status" value="3"/>
</dbReference>
<dbReference type="GO" id="GO:0005634">
    <property type="term" value="C:nucleus"/>
    <property type="evidence" value="ECO:0007669"/>
    <property type="project" value="TreeGrafter"/>
</dbReference>
<dbReference type="PANTHER" id="PTHR10502:SF97">
    <property type="entry name" value="ANNEXIN"/>
    <property type="match status" value="1"/>
</dbReference>
<dbReference type="GO" id="GO:0005509">
    <property type="term" value="F:calcium ion binding"/>
    <property type="evidence" value="ECO:0007669"/>
    <property type="project" value="InterPro"/>
</dbReference>
<name>A0A2A2LTE0_9BILA</name>
<dbReference type="InterPro" id="IPR018502">
    <property type="entry name" value="Annexin_repeat"/>
</dbReference>
<keyword evidence="3 6" id="KW-0106">Calcium</keyword>
<keyword evidence="2 6" id="KW-0677">Repeat</keyword>
<dbReference type="PRINTS" id="PR00196">
    <property type="entry name" value="ANNEXIN"/>
</dbReference>
<dbReference type="SMART" id="SM00335">
    <property type="entry name" value="ANX"/>
    <property type="match status" value="3"/>
</dbReference>
<proteinExistence type="inferred from homology"/>
<dbReference type="GO" id="GO:0005886">
    <property type="term" value="C:plasma membrane"/>
    <property type="evidence" value="ECO:0007669"/>
    <property type="project" value="TreeGrafter"/>
</dbReference>
<dbReference type="EMBL" id="LIAE01006449">
    <property type="protein sequence ID" value="PAV89512.1"/>
    <property type="molecule type" value="Genomic_DNA"/>
</dbReference>
<evidence type="ECO:0000256" key="6">
    <source>
        <dbReference type="RuleBase" id="RU003540"/>
    </source>
</evidence>
<keyword evidence="4 6" id="KW-0041">Annexin</keyword>
<comment type="domain">
    <text evidence="6">A pair of annexin repeats may form one binding site for calcium and phospholipid.</text>
</comment>
<evidence type="ECO:0000256" key="5">
    <source>
        <dbReference type="ARBA" id="ARBA00023302"/>
    </source>
</evidence>
<evidence type="ECO:0000256" key="4">
    <source>
        <dbReference type="ARBA" id="ARBA00023216"/>
    </source>
</evidence>
<keyword evidence="8" id="KW-1185">Reference proteome</keyword>
<dbReference type="OrthoDB" id="37886at2759"/>
<evidence type="ECO:0000256" key="2">
    <source>
        <dbReference type="ARBA" id="ARBA00022737"/>
    </source>
</evidence>
<evidence type="ECO:0000313" key="7">
    <source>
        <dbReference type="EMBL" id="PAV89512.1"/>
    </source>
</evidence>
<dbReference type="AlphaFoldDB" id="A0A2A2LTE0"/>
<comment type="similarity">
    <text evidence="1 6">Belongs to the annexin family.</text>
</comment>
<dbReference type="PROSITE" id="PS00223">
    <property type="entry name" value="ANNEXIN_1"/>
    <property type="match status" value="1"/>
</dbReference>
<sequence length="261" mass="29541">MNSHATILDNRNFDPVTWADKIDGLLRYGGKKECIVEMLTSISNKQRQMLRESYKTKYGKDIVAALDKKFSGDLETLIFALMDTPLEYSVKQLRRAMKGLGTDESTLIEIICTRTSDQLGDIRNAYVKAYGKLLSNEVDNETSGEFSALLIYLVDSLRDVSQNTDDAAAHDDAAHLYENGRGKLSDKEKYSKFLEIFSKRNPKQLRKIFTEYERLSGVPIEKAINKEFTGDLAAAYLTIVRTFSDKQATFFAEQMHAAMKA</sequence>
<dbReference type="SUPFAM" id="SSF47874">
    <property type="entry name" value="Annexin"/>
    <property type="match status" value="1"/>
</dbReference>
<evidence type="ECO:0000256" key="3">
    <source>
        <dbReference type="ARBA" id="ARBA00022837"/>
    </source>
</evidence>
<reference evidence="7 8" key="1">
    <citation type="journal article" date="2017" name="Curr. Biol.">
        <title>Genome architecture and evolution of a unichromosomal asexual nematode.</title>
        <authorList>
            <person name="Fradin H."/>
            <person name="Zegar C."/>
            <person name="Gutwein M."/>
            <person name="Lucas J."/>
            <person name="Kovtun M."/>
            <person name="Corcoran D."/>
            <person name="Baugh L.R."/>
            <person name="Kiontke K."/>
            <person name="Gunsalus K."/>
            <person name="Fitch D.H."/>
            <person name="Piano F."/>
        </authorList>
    </citation>
    <scope>NUCLEOTIDE SEQUENCE [LARGE SCALE GENOMIC DNA]</scope>
    <source>
        <strain evidence="7">PF1309</strain>
    </source>
</reference>
<dbReference type="FunFam" id="1.10.220.10:FF:000002">
    <property type="entry name" value="Annexin"/>
    <property type="match status" value="1"/>
</dbReference>
<dbReference type="GO" id="GO:0005737">
    <property type="term" value="C:cytoplasm"/>
    <property type="evidence" value="ECO:0007669"/>
    <property type="project" value="TreeGrafter"/>
</dbReference>
<dbReference type="GO" id="GO:0005544">
    <property type="term" value="F:calcium-dependent phospholipid binding"/>
    <property type="evidence" value="ECO:0007669"/>
    <property type="project" value="UniProtKB-KW"/>
</dbReference>
<dbReference type="GO" id="GO:0001786">
    <property type="term" value="F:phosphatidylserine binding"/>
    <property type="evidence" value="ECO:0007669"/>
    <property type="project" value="TreeGrafter"/>
</dbReference>
<evidence type="ECO:0000313" key="8">
    <source>
        <dbReference type="Proteomes" id="UP000218231"/>
    </source>
</evidence>
<dbReference type="InterPro" id="IPR001464">
    <property type="entry name" value="Annexin"/>
</dbReference>
<dbReference type="Proteomes" id="UP000218231">
    <property type="component" value="Unassembled WGS sequence"/>
</dbReference>
<keyword evidence="5 6" id="KW-0111">Calcium/phospholipid-binding</keyword>
<dbReference type="STRING" id="2018661.A0A2A2LTE0"/>
<evidence type="ECO:0000256" key="1">
    <source>
        <dbReference type="ARBA" id="ARBA00007831"/>
    </source>
</evidence>
<dbReference type="FunFam" id="1.10.220.10:FF:000003">
    <property type="entry name" value="Annexin"/>
    <property type="match status" value="1"/>
</dbReference>
<protein>
    <recommendedName>
        <fullName evidence="6">Annexin</fullName>
    </recommendedName>
</protein>
<comment type="caution">
    <text evidence="7">The sequence shown here is derived from an EMBL/GenBank/DDBJ whole genome shotgun (WGS) entry which is preliminary data.</text>
</comment>
<accession>A0A2A2LTE0</accession>
<dbReference type="InterPro" id="IPR018252">
    <property type="entry name" value="Annexin_repeat_CS"/>
</dbReference>
<dbReference type="GO" id="GO:0012506">
    <property type="term" value="C:vesicle membrane"/>
    <property type="evidence" value="ECO:0007669"/>
    <property type="project" value="TreeGrafter"/>
</dbReference>
<dbReference type="PROSITE" id="PS51897">
    <property type="entry name" value="ANNEXIN_2"/>
    <property type="match status" value="3"/>
</dbReference>
<dbReference type="PANTHER" id="PTHR10502">
    <property type="entry name" value="ANNEXIN"/>
    <property type="match status" value="1"/>
</dbReference>
<organism evidence="7 8">
    <name type="scientific">Diploscapter pachys</name>
    <dbReference type="NCBI Taxonomy" id="2018661"/>
    <lineage>
        <taxon>Eukaryota</taxon>
        <taxon>Metazoa</taxon>
        <taxon>Ecdysozoa</taxon>
        <taxon>Nematoda</taxon>
        <taxon>Chromadorea</taxon>
        <taxon>Rhabditida</taxon>
        <taxon>Rhabditina</taxon>
        <taxon>Rhabditomorpha</taxon>
        <taxon>Rhabditoidea</taxon>
        <taxon>Rhabditidae</taxon>
        <taxon>Diploscapter</taxon>
    </lineage>
</organism>
<gene>
    <name evidence="7" type="ORF">WR25_06168</name>
</gene>
<dbReference type="Pfam" id="PF00191">
    <property type="entry name" value="Annexin"/>
    <property type="match status" value="3"/>
</dbReference>